<dbReference type="Gene3D" id="3.20.20.370">
    <property type="entry name" value="Glycoside hydrolase/deacetylase"/>
    <property type="match status" value="1"/>
</dbReference>
<dbReference type="OrthoDB" id="9812065at2"/>
<dbReference type="CDD" id="cd10917">
    <property type="entry name" value="CE4_NodB_like_6s_7s"/>
    <property type="match status" value="1"/>
</dbReference>
<reference evidence="2 3" key="1">
    <citation type="submission" date="2019-04" db="EMBL/GenBank/DDBJ databases">
        <title>Bacillus caeni sp. nov., a bacterium isolated from mangrove sediment.</title>
        <authorList>
            <person name="Huang H."/>
            <person name="Mo K."/>
            <person name="Hu Y."/>
        </authorList>
    </citation>
    <scope>NUCLEOTIDE SEQUENCE [LARGE SCALE GENOMIC DNA]</scope>
    <source>
        <strain evidence="2 3">HB172195</strain>
    </source>
</reference>
<keyword evidence="3" id="KW-1185">Reference proteome</keyword>
<dbReference type="AlphaFoldDB" id="A0A5R9F1X1"/>
<dbReference type="Pfam" id="PF01522">
    <property type="entry name" value="Polysacc_deac_1"/>
    <property type="match status" value="1"/>
</dbReference>
<dbReference type="GO" id="GO:0016810">
    <property type="term" value="F:hydrolase activity, acting on carbon-nitrogen (but not peptide) bonds"/>
    <property type="evidence" value="ECO:0007669"/>
    <property type="project" value="InterPro"/>
</dbReference>
<evidence type="ECO:0000259" key="1">
    <source>
        <dbReference type="PROSITE" id="PS51677"/>
    </source>
</evidence>
<accession>A0A5R9F1X1</accession>
<evidence type="ECO:0000313" key="3">
    <source>
        <dbReference type="Proteomes" id="UP000308230"/>
    </source>
</evidence>
<dbReference type="RefSeq" id="WP_138126259.1">
    <property type="nucleotide sequence ID" value="NZ_SWLG01000006.1"/>
</dbReference>
<comment type="caution">
    <text evidence="2">The sequence shown here is derived from an EMBL/GenBank/DDBJ whole genome shotgun (WGS) entry which is preliminary data.</text>
</comment>
<gene>
    <name evidence="2" type="ORF">FCL54_10365</name>
</gene>
<dbReference type="PANTHER" id="PTHR10587">
    <property type="entry name" value="GLYCOSYL TRANSFERASE-RELATED"/>
    <property type="match status" value="1"/>
</dbReference>
<dbReference type="GO" id="GO:0005975">
    <property type="term" value="P:carbohydrate metabolic process"/>
    <property type="evidence" value="ECO:0007669"/>
    <property type="project" value="InterPro"/>
</dbReference>
<evidence type="ECO:0000313" key="2">
    <source>
        <dbReference type="EMBL" id="TLS37632.1"/>
    </source>
</evidence>
<dbReference type="InterPro" id="IPR011330">
    <property type="entry name" value="Glyco_hydro/deAcase_b/a-brl"/>
</dbReference>
<dbReference type="SUPFAM" id="SSF88713">
    <property type="entry name" value="Glycoside hydrolase/deacetylase"/>
    <property type="match status" value="1"/>
</dbReference>
<dbReference type="InterPro" id="IPR050248">
    <property type="entry name" value="Polysacc_deacetylase_ArnD"/>
</dbReference>
<dbReference type="PROSITE" id="PS51677">
    <property type="entry name" value="NODB"/>
    <property type="match status" value="1"/>
</dbReference>
<proteinExistence type="predicted"/>
<dbReference type="EMBL" id="SWLG01000006">
    <property type="protein sequence ID" value="TLS37632.1"/>
    <property type="molecule type" value="Genomic_DNA"/>
</dbReference>
<protein>
    <submittedName>
        <fullName evidence="2">Polysaccharide deacetylase family protein</fullName>
    </submittedName>
</protein>
<dbReference type="InterPro" id="IPR002509">
    <property type="entry name" value="NODB_dom"/>
</dbReference>
<feature type="domain" description="NodB homology" evidence="1">
    <location>
        <begin position="35"/>
        <end position="217"/>
    </location>
</feature>
<organism evidence="2 3">
    <name type="scientific">Exobacillus caeni</name>
    <dbReference type="NCBI Taxonomy" id="2574798"/>
    <lineage>
        <taxon>Bacteria</taxon>
        <taxon>Bacillati</taxon>
        <taxon>Bacillota</taxon>
        <taxon>Bacilli</taxon>
        <taxon>Bacillales</taxon>
        <taxon>Guptibacillaceae</taxon>
        <taxon>Exobacillus</taxon>
    </lineage>
</organism>
<sequence length="240" mass="27933">MMLFISETNANPVKEDRYFFEKQGRAIWEVPTEKKVVAITFDDGPSEKYTPQILDVLKKYDAKATFFVVGSRLIDQPDIVKRQVKAGHELANHTYDHPNFRGLTEVEIRDEIRKTKKAIFDLTGYYPVLFRPPGGFYNNTIISTANNEGYTVVMWSWHQDTYDWKQPGVNKIVRKVVKNVKNGDIILMHDYGGNRRQTVEALKQIIPALEKKGYRFITVSELIKMHPNYRYLERIGKINS</sequence>
<name>A0A5R9F1X1_9BACL</name>
<dbReference type="Proteomes" id="UP000308230">
    <property type="component" value="Unassembled WGS sequence"/>
</dbReference>